<feature type="non-terminal residue" evidence="1">
    <location>
        <position position="74"/>
    </location>
</feature>
<evidence type="ECO:0000313" key="1">
    <source>
        <dbReference type="EMBL" id="VUZ48330.1"/>
    </source>
</evidence>
<accession>A0A564YMC7</accession>
<proteinExistence type="predicted"/>
<dbReference type="Proteomes" id="UP000321570">
    <property type="component" value="Unassembled WGS sequence"/>
</dbReference>
<evidence type="ECO:0000313" key="2">
    <source>
        <dbReference type="Proteomes" id="UP000321570"/>
    </source>
</evidence>
<reference evidence="1 2" key="1">
    <citation type="submission" date="2019-07" db="EMBL/GenBank/DDBJ databases">
        <authorList>
            <person name="Jastrzebski P J."/>
            <person name="Paukszto L."/>
            <person name="Jastrzebski P J."/>
        </authorList>
    </citation>
    <scope>NUCLEOTIDE SEQUENCE [LARGE SCALE GENOMIC DNA]</scope>
    <source>
        <strain evidence="1 2">WMS-il1</strain>
    </source>
</reference>
<organism evidence="1 2">
    <name type="scientific">Hymenolepis diminuta</name>
    <name type="common">Rat tapeworm</name>
    <dbReference type="NCBI Taxonomy" id="6216"/>
    <lineage>
        <taxon>Eukaryota</taxon>
        <taxon>Metazoa</taxon>
        <taxon>Spiralia</taxon>
        <taxon>Lophotrochozoa</taxon>
        <taxon>Platyhelminthes</taxon>
        <taxon>Cestoda</taxon>
        <taxon>Eucestoda</taxon>
        <taxon>Cyclophyllidea</taxon>
        <taxon>Hymenolepididae</taxon>
        <taxon>Hymenolepis</taxon>
    </lineage>
</organism>
<protein>
    <submittedName>
        <fullName evidence="1">Uncharacterized protein</fullName>
    </submittedName>
</protein>
<gene>
    <name evidence="1" type="ORF">WMSIL1_LOCUS7702</name>
</gene>
<keyword evidence="2" id="KW-1185">Reference proteome</keyword>
<sequence length="74" mass="8152">MSKLSYQYTSVSPNISTTLQPASIVSRIFYPNLLESACDSVVGLLATPQSVRFEPIAKACIVGNVFDYIRYLCT</sequence>
<dbReference type="EMBL" id="CABIJS010000288">
    <property type="protein sequence ID" value="VUZ48330.1"/>
    <property type="molecule type" value="Genomic_DNA"/>
</dbReference>
<dbReference type="AlphaFoldDB" id="A0A564YMC7"/>
<name>A0A564YMC7_HYMDI</name>